<dbReference type="NCBIfam" id="TIGR01907">
    <property type="entry name" value="casE_Cse3"/>
    <property type="match status" value="1"/>
</dbReference>
<dbReference type="RefSeq" id="WP_397675474.1">
    <property type="nucleotide sequence ID" value="NZ_JBIRFW010000003.1"/>
</dbReference>
<dbReference type="CDD" id="cd09727">
    <property type="entry name" value="Cas6_I-E"/>
    <property type="match status" value="1"/>
</dbReference>
<organism evidence="1 2">
    <name type="scientific">Streptomyces celluloflavus</name>
    <dbReference type="NCBI Taxonomy" id="58344"/>
    <lineage>
        <taxon>Bacteria</taxon>
        <taxon>Bacillati</taxon>
        <taxon>Actinomycetota</taxon>
        <taxon>Actinomycetes</taxon>
        <taxon>Kitasatosporales</taxon>
        <taxon>Streptomycetaceae</taxon>
        <taxon>Streptomyces</taxon>
    </lineage>
</organism>
<protein>
    <submittedName>
        <fullName evidence="1">Type I-E CRISPR-associated protein Cas6/Cse3/CasE</fullName>
    </submittedName>
</protein>
<accession>A0ABW7RK88</accession>
<evidence type="ECO:0000313" key="1">
    <source>
        <dbReference type="EMBL" id="MFH8588488.1"/>
    </source>
</evidence>
<dbReference type="Gene3D" id="3.30.70.1200">
    <property type="entry name" value="Crispr-associated protein, domain 1"/>
    <property type="match status" value="1"/>
</dbReference>
<dbReference type="SMART" id="SM01101">
    <property type="entry name" value="CRISPR_assoc"/>
    <property type="match status" value="1"/>
</dbReference>
<reference evidence="1 2" key="1">
    <citation type="submission" date="2024-10" db="EMBL/GenBank/DDBJ databases">
        <title>The Natural Products Discovery Center: Release of the First 8490 Sequenced Strains for Exploring Actinobacteria Biosynthetic Diversity.</title>
        <authorList>
            <person name="Kalkreuter E."/>
            <person name="Kautsar S.A."/>
            <person name="Yang D."/>
            <person name="Bader C.D."/>
            <person name="Teijaro C.N."/>
            <person name="Fluegel L."/>
            <person name="Davis C.M."/>
            <person name="Simpson J.R."/>
            <person name="Lauterbach L."/>
            <person name="Steele A.D."/>
            <person name="Gui C."/>
            <person name="Meng S."/>
            <person name="Li G."/>
            <person name="Viehrig K."/>
            <person name="Ye F."/>
            <person name="Su P."/>
            <person name="Kiefer A.F."/>
            <person name="Nichols A."/>
            <person name="Cepeda A.J."/>
            <person name="Yan W."/>
            <person name="Fan B."/>
            <person name="Jiang Y."/>
            <person name="Adhikari A."/>
            <person name="Zheng C.-J."/>
            <person name="Schuster L."/>
            <person name="Cowan T.M."/>
            <person name="Smanski M.J."/>
            <person name="Chevrette M.G."/>
            <person name="De Carvalho L.P.S."/>
            <person name="Shen B."/>
        </authorList>
    </citation>
    <scope>NUCLEOTIDE SEQUENCE [LARGE SCALE GENOMIC DNA]</scope>
    <source>
        <strain evidence="1 2">NPDC018013</strain>
    </source>
</reference>
<name>A0ABW7RK88_9ACTN</name>
<evidence type="ECO:0000313" key="2">
    <source>
        <dbReference type="Proteomes" id="UP001610990"/>
    </source>
</evidence>
<dbReference type="Proteomes" id="UP001610990">
    <property type="component" value="Unassembled WGS sequence"/>
</dbReference>
<dbReference type="Pfam" id="PF08798">
    <property type="entry name" value="CRISPR_assoc"/>
    <property type="match status" value="1"/>
</dbReference>
<dbReference type="InterPro" id="IPR010179">
    <property type="entry name" value="CRISPR-assoc_prot_Cse3"/>
</dbReference>
<dbReference type="Gene3D" id="3.30.70.1210">
    <property type="entry name" value="Crispr-associated protein, domain 2"/>
    <property type="match status" value="1"/>
</dbReference>
<sequence>MTTLWLTRILPSLRAREVRRDLASAVSMHHRLMKLFPDDVGHQPRRQLGVLFRTEDQGTSPVILLQSQVRPDLSRLPTDYGHAETKDLSPLLHALRTGITVRYRITANAVRKPGHTTRATTGAPPVIPLTGADADQWWQRQAEENTGLRLSAIQSTPLDTARGTHAHDKSPVTHARTRFDGTAYVNDPDLLRRRILDGIGRGKSYGCGLLTLAPVTRRSA</sequence>
<keyword evidence="2" id="KW-1185">Reference proteome</keyword>
<proteinExistence type="predicted"/>
<comment type="caution">
    <text evidence="1">The sequence shown here is derived from an EMBL/GenBank/DDBJ whole genome shotgun (WGS) entry which is preliminary data.</text>
</comment>
<dbReference type="EMBL" id="JBIRGH010000024">
    <property type="protein sequence ID" value="MFH8588488.1"/>
    <property type="molecule type" value="Genomic_DNA"/>
</dbReference>
<gene>
    <name evidence="1" type="primary">cas6e</name>
    <name evidence="1" type="ORF">ACH4GP_29535</name>
</gene>
<dbReference type="SUPFAM" id="SSF117987">
    <property type="entry name" value="CRISPR-associated protein"/>
    <property type="match status" value="2"/>
</dbReference>